<proteinExistence type="predicted"/>
<dbReference type="EMBL" id="CM044708">
    <property type="protein sequence ID" value="KAI5649780.1"/>
    <property type="molecule type" value="Genomic_DNA"/>
</dbReference>
<gene>
    <name evidence="1" type="ORF">M9H77_35785</name>
</gene>
<evidence type="ECO:0000313" key="2">
    <source>
        <dbReference type="Proteomes" id="UP001060085"/>
    </source>
</evidence>
<sequence>MKLSHRSLSLDLKVFDSDIERTLKALREKSKITDTCEVNMTGNLRALRECFIANTYNSPIVLNTLPANYPNVQSVCAIRSSPSHAIYDCPSASIFPELVQEKVHAAQGFQRKNDPYSNTSPQPSQDGNSIFGEKVLSALKSLEAKAHIIDSHAQCIATLET</sequence>
<comment type="caution">
    <text evidence="1">The sequence shown here is derived from an EMBL/GenBank/DDBJ whole genome shotgun (WGS) entry which is preliminary data.</text>
</comment>
<evidence type="ECO:0000313" key="1">
    <source>
        <dbReference type="EMBL" id="KAI5649780.1"/>
    </source>
</evidence>
<organism evidence="1 2">
    <name type="scientific">Catharanthus roseus</name>
    <name type="common">Madagascar periwinkle</name>
    <name type="synonym">Vinca rosea</name>
    <dbReference type="NCBI Taxonomy" id="4058"/>
    <lineage>
        <taxon>Eukaryota</taxon>
        <taxon>Viridiplantae</taxon>
        <taxon>Streptophyta</taxon>
        <taxon>Embryophyta</taxon>
        <taxon>Tracheophyta</taxon>
        <taxon>Spermatophyta</taxon>
        <taxon>Magnoliopsida</taxon>
        <taxon>eudicotyledons</taxon>
        <taxon>Gunneridae</taxon>
        <taxon>Pentapetalae</taxon>
        <taxon>asterids</taxon>
        <taxon>lamiids</taxon>
        <taxon>Gentianales</taxon>
        <taxon>Apocynaceae</taxon>
        <taxon>Rauvolfioideae</taxon>
        <taxon>Vinceae</taxon>
        <taxon>Catharanthinae</taxon>
        <taxon>Catharanthus</taxon>
    </lineage>
</organism>
<accession>A0ACB9ZTN5</accession>
<name>A0ACB9ZTN5_CATRO</name>
<reference evidence="2" key="1">
    <citation type="journal article" date="2023" name="Nat. Plants">
        <title>Single-cell RNA sequencing provides a high-resolution roadmap for understanding the multicellular compartmentation of specialized metabolism.</title>
        <authorList>
            <person name="Sun S."/>
            <person name="Shen X."/>
            <person name="Li Y."/>
            <person name="Li Y."/>
            <person name="Wang S."/>
            <person name="Li R."/>
            <person name="Zhang H."/>
            <person name="Shen G."/>
            <person name="Guo B."/>
            <person name="Wei J."/>
            <person name="Xu J."/>
            <person name="St-Pierre B."/>
            <person name="Chen S."/>
            <person name="Sun C."/>
        </authorList>
    </citation>
    <scope>NUCLEOTIDE SEQUENCE [LARGE SCALE GENOMIC DNA]</scope>
</reference>
<keyword evidence="2" id="KW-1185">Reference proteome</keyword>
<protein>
    <submittedName>
        <fullName evidence="1">Uncharacterized protein</fullName>
    </submittedName>
</protein>
<dbReference type="Proteomes" id="UP001060085">
    <property type="component" value="Linkage Group LG08"/>
</dbReference>